<dbReference type="Gene3D" id="3.30.200.20">
    <property type="entry name" value="Phosphorylase Kinase, domain 1"/>
    <property type="match status" value="1"/>
</dbReference>
<dbReference type="AlphaFoldDB" id="A0ABD4RFE1"/>
<dbReference type="Pfam" id="PF20202">
    <property type="entry name" value="DUF6564"/>
    <property type="match status" value="1"/>
</dbReference>
<dbReference type="InterPro" id="IPR029044">
    <property type="entry name" value="Nucleotide-diphossugar_trans"/>
</dbReference>
<comment type="caution">
    <text evidence="2">The sequence shown here is derived from an EMBL/GenBank/DDBJ whole genome shotgun (WGS) entry which is preliminary data.</text>
</comment>
<dbReference type="Pfam" id="PF01633">
    <property type="entry name" value="Choline_kinase"/>
    <property type="match status" value="1"/>
</dbReference>
<organism evidence="2 3">
    <name type="scientific">Clostridium chauvoei</name>
    <dbReference type="NCBI Taxonomy" id="46867"/>
    <lineage>
        <taxon>Bacteria</taxon>
        <taxon>Bacillati</taxon>
        <taxon>Bacillota</taxon>
        <taxon>Clostridia</taxon>
        <taxon>Eubacteriales</taxon>
        <taxon>Clostridiaceae</taxon>
        <taxon>Clostridium</taxon>
    </lineage>
</organism>
<dbReference type="PANTHER" id="PTHR22603:SF66">
    <property type="entry name" value="ETHANOLAMINE KINASE"/>
    <property type="match status" value="1"/>
</dbReference>
<name>A0ABD4RFE1_9CLOT</name>
<accession>A0ABD4RFE1</accession>
<dbReference type="Proteomes" id="UP000775179">
    <property type="component" value="Unassembled WGS sequence"/>
</dbReference>
<dbReference type="GeneID" id="66300856"/>
<gene>
    <name evidence="2" type="ORF">K4H94_02830</name>
</gene>
<reference evidence="2 3" key="1">
    <citation type="submission" date="2021-08" db="EMBL/GenBank/DDBJ databases">
        <title>Genome sequence analysis of Clostridium chauvoei strains of European origin and evaluation of typing options for outbreak investigations.</title>
        <authorList>
            <person name="Abdel-Glil M."/>
            <person name="Thomas P."/>
            <person name="Seyboldt C."/>
        </authorList>
    </citation>
    <scope>NUCLEOTIDE SEQUENCE [LARGE SCALE GENOMIC DNA]</scope>
    <source>
        <strain evidence="2 3">S0260-09</strain>
    </source>
</reference>
<dbReference type="CDD" id="cd02523">
    <property type="entry name" value="PC_cytidylyltransferase"/>
    <property type="match status" value="1"/>
</dbReference>
<dbReference type="EMBL" id="JAIFTX010000004">
    <property type="protein sequence ID" value="MBX7289985.1"/>
    <property type="molecule type" value="Genomic_DNA"/>
</dbReference>
<dbReference type="PANTHER" id="PTHR22603">
    <property type="entry name" value="CHOLINE/ETHANOALAMINE KINASE"/>
    <property type="match status" value="1"/>
</dbReference>
<dbReference type="InterPro" id="IPR011009">
    <property type="entry name" value="Kinase-like_dom_sf"/>
</dbReference>
<dbReference type="InterPro" id="IPR046694">
    <property type="entry name" value="DUF6564"/>
</dbReference>
<sequence length="535" mass="61691">MNNKVDGIREAVILAAGEKDFHKPACALEVEDITLIERAISILKENGIEKIVIVTGYNSSFLEELVKKESSVVLVNNEKYKWTGNMTSLALAKEFITDDFILIEGDLIFESQAISQIVNSKEKDCVLITNESGSGDEGFVQLKNGYLFKLSKDIHQFNRIDGEMIGISRISYSLYSKMLKEFENNINPYLHYEYMLLDLSREHRVAALKIDDLAWGEIDTLKQYDAIKNYLFSKIKRKDLKFEKDNIKSIIQRYLDIPAENVTTVIHAGGMTNKNYKVCINGEYFILRVPGAGTENMISRKNEMVNSKLASDLGLNVDIPCFDEERGIKISKFIEEAETLTGRAAKKEENMKLVTDILRTLHNSKIEMLNTFDVFSEMEKYEDLVKACKGSFYKDYFEVKNRVMRLKDIFKECDFNLVPSHNDTVPENFVKDKDGRLYLIDWEYSGLNDEMWDLAAHSIECKFSESDEELFLKLYFNGEASKNNRIKLLINKICQDFLWAVWTLIKEAKGDDFGTYGIDRYNRAKENLDKLEKLI</sequence>
<proteinExistence type="predicted"/>
<evidence type="ECO:0000259" key="1">
    <source>
        <dbReference type="Pfam" id="PF20202"/>
    </source>
</evidence>
<dbReference type="SUPFAM" id="SSF56112">
    <property type="entry name" value="Protein kinase-like (PK-like)"/>
    <property type="match status" value="1"/>
</dbReference>
<dbReference type="RefSeq" id="WP_021874845.1">
    <property type="nucleotide sequence ID" value="NZ_CP018624.1"/>
</dbReference>
<dbReference type="SUPFAM" id="SSF53448">
    <property type="entry name" value="Nucleotide-diphospho-sugar transferases"/>
    <property type="match status" value="1"/>
</dbReference>
<dbReference type="KEGG" id="cchv:BTM20_03185"/>
<feature type="domain" description="DUF6564" evidence="1">
    <location>
        <begin position="44"/>
        <end position="131"/>
    </location>
</feature>
<dbReference type="CDD" id="cd05151">
    <property type="entry name" value="ChoK-like"/>
    <property type="match status" value="1"/>
</dbReference>
<dbReference type="Gene3D" id="3.90.550.10">
    <property type="entry name" value="Spore Coat Polysaccharide Biosynthesis Protein SpsA, Chain A"/>
    <property type="match status" value="1"/>
</dbReference>
<protein>
    <submittedName>
        <fullName evidence="2">Phosphotransferase</fullName>
    </submittedName>
</protein>
<dbReference type="Gene3D" id="3.90.1200.10">
    <property type="match status" value="1"/>
</dbReference>
<evidence type="ECO:0000313" key="2">
    <source>
        <dbReference type="EMBL" id="MBX7289985.1"/>
    </source>
</evidence>
<evidence type="ECO:0000313" key="3">
    <source>
        <dbReference type="Proteomes" id="UP000775179"/>
    </source>
</evidence>